<protein>
    <submittedName>
        <fullName evidence="4">DNA-directed RNA polymerase subunit K/omega</fullName>
    </submittedName>
</protein>
<feature type="signal peptide" evidence="2">
    <location>
        <begin position="1"/>
        <end position="20"/>
    </location>
</feature>
<dbReference type="InterPro" id="IPR051465">
    <property type="entry name" value="Cell_Envelope_Struct_Comp"/>
</dbReference>
<dbReference type="Pfam" id="PF21620">
    <property type="entry name" value="SlpA_C"/>
    <property type="match status" value="1"/>
</dbReference>
<evidence type="ECO:0000259" key="3">
    <source>
        <dbReference type="PROSITE" id="PS51272"/>
    </source>
</evidence>
<evidence type="ECO:0000313" key="5">
    <source>
        <dbReference type="Proteomes" id="UP001232163"/>
    </source>
</evidence>
<dbReference type="PANTHER" id="PTHR43308:SF1">
    <property type="entry name" value="OUTER MEMBRANE PROTEIN ALPHA"/>
    <property type="match status" value="1"/>
</dbReference>
<dbReference type="GO" id="GO:0000428">
    <property type="term" value="C:DNA-directed RNA polymerase complex"/>
    <property type="evidence" value="ECO:0007669"/>
    <property type="project" value="UniProtKB-KW"/>
</dbReference>
<dbReference type="EMBL" id="JAURUR010000008">
    <property type="protein sequence ID" value="MDP9764948.1"/>
    <property type="molecule type" value="Genomic_DNA"/>
</dbReference>
<feature type="chain" id="PRO_5045449247" evidence="2">
    <location>
        <begin position="21"/>
        <end position="915"/>
    </location>
</feature>
<dbReference type="Proteomes" id="UP001232163">
    <property type="component" value="Unassembled WGS sequence"/>
</dbReference>
<feature type="domain" description="SLH" evidence="3">
    <location>
        <begin position="30"/>
        <end position="93"/>
    </location>
</feature>
<evidence type="ECO:0000256" key="1">
    <source>
        <dbReference type="SAM" id="Coils"/>
    </source>
</evidence>
<sequence>MKKGLLILTAALTFGSMAAAQTTATSSAPQVPALTDVPAGHWAKDAIDKLVSRGIILGYPDGTFRGTQNLTRYEAAVIIARLLDQMRSGEVAVDGIDQEVLTALQNAVQELAADLAALGVRVTDLEENMVSKEDFARLEERVNALGAVEGDPTALQGITDQLAALNTSVDELTANYDTLRADVDDNASNIAALNDLTVLLNQDILDLQDRVSAVEAAQSDFVLRADFDNLTNRVAGIDTRVTNLEKAPKFSVTGNINTFYGRIGLVQGTTNFDVDRLTNYTFASGVFSTGDFCQYTNSTATTVDGVTTVTPGATGRLSAVRCADTQYGSYTQDSSATFGVSMSNLTTANGAMTVNSATLNFGVANLFNIAGGDTNVRLNSANANGTLAGQAFTVAYHRSNSKFKFNDLLFANDADDYGATTRRGAVFTVQANQLWGQPLLTVVLGDSRTRAGENILNGNYYGVRLATQEKRGDTTVDTFGVSFAQNDGNRSALGVDFDKNFGGFNVRGIGVLSSPIAPSLINDTAQNVWNAADKGAFVEVTGDLGPVAFGVNARAVDADYANGVAGMSGNYSVIYANTNGTAPYAGQIGAGAGFGTKLGIIALGAYADTYSDYDDTVGEDRNTAFGVAAAVQFNAFKLGAFYNYAAQNNEQVTSDPNMYSGTLTDSYMGVANVPFMYSSFLGAYLTHDGAAANALVKGLNLTLFDAYNPVSEQNSFAIYGDYSGNLGGFTVNPLFRFATDSLEGDTISTTAKYGVRLSTPTLTSVPLEPSAYINFANRITNPDSGIQVQNTTTTELLGQVGVKFNQFLAPNATAAIGYSYYQGFNVAGVTALGTTQPFTTQNVGTTNAAFNAASNNLYAARGTNNAKLDGIFTQVGWNGLTANYGVFRYWDLSVNNTATPTSTAHGFKVGYSFKF</sequence>
<accession>A0ABT9MEC4</accession>
<keyword evidence="2" id="KW-0732">Signal</keyword>
<keyword evidence="5" id="KW-1185">Reference proteome</keyword>
<comment type="caution">
    <text evidence="4">The sequence shown here is derived from an EMBL/GenBank/DDBJ whole genome shotgun (WGS) entry which is preliminary data.</text>
</comment>
<evidence type="ECO:0000256" key="2">
    <source>
        <dbReference type="SAM" id="SignalP"/>
    </source>
</evidence>
<organism evidence="4 5">
    <name type="scientific">Deinococcus enclensis</name>
    <dbReference type="NCBI Taxonomy" id="1049582"/>
    <lineage>
        <taxon>Bacteria</taxon>
        <taxon>Thermotogati</taxon>
        <taxon>Deinococcota</taxon>
        <taxon>Deinococci</taxon>
        <taxon>Deinococcales</taxon>
        <taxon>Deinococcaceae</taxon>
        <taxon>Deinococcus</taxon>
    </lineage>
</organism>
<feature type="coiled-coil region" evidence="1">
    <location>
        <begin position="155"/>
        <end position="182"/>
    </location>
</feature>
<keyword evidence="4" id="KW-0240">DNA-directed RNA polymerase</keyword>
<keyword evidence="4" id="KW-0804">Transcription</keyword>
<proteinExistence type="predicted"/>
<reference evidence="4 5" key="1">
    <citation type="submission" date="2023-07" db="EMBL/GenBank/DDBJ databases">
        <title>Genomic Encyclopedia of Type Strains, Phase IV (KMG-IV): sequencing the most valuable type-strain genomes for metagenomic binning, comparative biology and taxonomic classification.</title>
        <authorList>
            <person name="Goeker M."/>
        </authorList>
    </citation>
    <scope>NUCLEOTIDE SEQUENCE [LARGE SCALE GENOMIC DNA]</scope>
    <source>
        <strain evidence="4 5">NIO-1023</strain>
    </source>
</reference>
<dbReference type="RefSeq" id="WP_307466447.1">
    <property type="nucleotide sequence ID" value="NZ_JAURUR010000008.1"/>
</dbReference>
<dbReference type="InterPro" id="IPR001119">
    <property type="entry name" value="SLH_dom"/>
</dbReference>
<dbReference type="InterPro" id="IPR048736">
    <property type="entry name" value="SlpA_C"/>
</dbReference>
<dbReference type="Pfam" id="PF00395">
    <property type="entry name" value="SLH"/>
    <property type="match status" value="1"/>
</dbReference>
<name>A0ABT9MEC4_9DEIO</name>
<dbReference type="PROSITE" id="PS51272">
    <property type="entry name" value="SLH"/>
    <property type="match status" value="1"/>
</dbReference>
<dbReference type="PANTHER" id="PTHR43308">
    <property type="entry name" value="OUTER MEMBRANE PROTEIN ALPHA-RELATED"/>
    <property type="match status" value="1"/>
</dbReference>
<keyword evidence="1" id="KW-0175">Coiled coil</keyword>
<gene>
    <name evidence="4" type="ORF">QO006_002395</name>
</gene>
<evidence type="ECO:0000313" key="4">
    <source>
        <dbReference type="EMBL" id="MDP9764948.1"/>
    </source>
</evidence>